<feature type="compositionally biased region" description="Polar residues" evidence="1">
    <location>
        <begin position="1"/>
        <end position="13"/>
    </location>
</feature>
<protein>
    <submittedName>
        <fullName evidence="2">Hydroxyneurosporene dehydrogenase</fullName>
    </submittedName>
</protein>
<dbReference type="SUPFAM" id="SSF159245">
    <property type="entry name" value="AttH-like"/>
    <property type="match status" value="1"/>
</dbReference>
<name>A0A110B4U2_HALHR</name>
<dbReference type="Proteomes" id="UP000218890">
    <property type="component" value="Chromosome"/>
</dbReference>
<dbReference type="CDD" id="cd21471">
    <property type="entry name" value="CrtC-like"/>
    <property type="match status" value="1"/>
</dbReference>
<sequence>MSTSRTTNQPTPTSDDRHTTKDITLEAKDDPHHGDQTAIGARRDWRPDFSYQVPPLGYTWWYVDGLSDDGRYGITVIAFIGSVFSPYYRRTRQELGASTDPRDHCAFNVALYGCGRSKWAMTERDRYALGQHQQQLQIGPSSLRWEGDQLIGEFNEITKPLPGNVRGSFRLTPLSSNNHTFTIDHNGLHRWRPLAPKARMEVELHEPQLSWRGSAYLDTNAGDEPLEDGFSAWQWSRAETQDGAVVIYDAQPRQGDAHVIACELCPEQQPRPISLATAVELPKTMWRIPRRMFADEPKAAKVTRSLEDTPFYSRSVVETTLEGKQLTAVHESLSMDRFVRGSTQWMLPWRMPRDASS</sequence>
<dbReference type="RefSeq" id="WP_096408186.1">
    <property type="nucleotide sequence ID" value="NZ_AP017372.2"/>
</dbReference>
<feature type="compositionally biased region" description="Basic and acidic residues" evidence="1">
    <location>
        <begin position="14"/>
        <end position="38"/>
    </location>
</feature>
<dbReference type="KEGG" id="hhk:HH1059_06240"/>
<gene>
    <name evidence="2" type="ORF">HH1059_06240</name>
</gene>
<evidence type="ECO:0000313" key="3">
    <source>
        <dbReference type="Proteomes" id="UP000218890"/>
    </source>
</evidence>
<feature type="region of interest" description="Disordered" evidence="1">
    <location>
        <begin position="1"/>
        <end position="38"/>
    </location>
</feature>
<evidence type="ECO:0000256" key="1">
    <source>
        <dbReference type="SAM" id="MobiDB-lite"/>
    </source>
</evidence>
<organism evidence="2 3">
    <name type="scientific">Halorhodospira halochloris</name>
    <name type="common">Ectothiorhodospira halochloris</name>
    <dbReference type="NCBI Taxonomy" id="1052"/>
    <lineage>
        <taxon>Bacteria</taxon>
        <taxon>Pseudomonadati</taxon>
        <taxon>Pseudomonadota</taxon>
        <taxon>Gammaproteobacteria</taxon>
        <taxon>Chromatiales</taxon>
        <taxon>Ectothiorhodospiraceae</taxon>
        <taxon>Halorhodospira</taxon>
    </lineage>
</organism>
<keyword evidence="3" id="KW-1185">Reference proteome</keyword>
<accession>A0A110B4U2</accession>
<evidence type="ECO:0000313" key="2">
    <source>
        <dbReference type="EMBL" id="BAU57311.1"/>
    </source>
</evidence>
<proteinExistence type="predicted"/>
<dbReference type="AlphaFoldDB" id="A0A110B4U2"/>
<reference evidence="2" key="1">
    <citation type="submission" date="2016-02" db="EMBL/GenBank/DDBJ databases">
        <title>Halorhodospira halochloris DSM-1059 complete genome, version 2.</title>
        <authorList>
            <person name="Tsukatani Y."/>
        </authorList>
    </citation>
    <scope>NUCLEOTIDE SEQUENCE</scope>
    <source>
        <strain evidence="2">DSM 1059</strain>
    </source>
</reference>
<dbReference type="OrthoDB" id="5491608at2"/>
<dbReference type="EMBL" id="AP017372">
    <property type="protein sequence ID" value="BAU57311.1"/>
    <property type="molecule type" value="Genomic_DNA"/>
</dbReference>